<reference evidence="1 2" key="1">
    <citation type="submission" date="2023-05" db="EMBL/GenBank/DDBJ databases">
        <title>B98-5 Cell Line De Novo Hybrid Assembly: An Optical Mapping Approach.</title>
        <authorList>
            <person name="Kananen K."/>
            <person name="Auerbach J.A."/>
            <person name="Kautto E."/>
            <person name="Blachly J.S."/>
        </authorList>
    </citation>
    <scope>NUCLEOTIDE SEQUENCE [LARGE SCALE GENOMIC DNA]</scope>
    <source>
        <strain evidence="1">B95-8</strain>
        <tissue evidence="1">Cell line</tissue>
    </source>
</reference>
<dbReference type="EMBL" id="JASSZA010000005">
    <property type="protein sequence ID" value="KAK2112145.1"/>
    <property type="molecule type" value="Genomic_DNA"/>
</dbReference>
<feature type="non-terminal residue" evidence="1">
    <location>
        <position position="1"/>
    </location>
</feature>
<evidence type="ECO:0000313" key="2">
    <source>
        <dbReference type="Proteomes" id="UP001266305"/>
    </source>
</evidence>
<sequence length="111" mass="12545">ALQSLRGSFLLITAPPRRPGSLCNEDVRMSRSALCQSLWLDFLLRPREINKPPPSLCTLQEEQLTGYKGTLHPAYGAHQPTAFLPEMERWQLWSLQDGTQRDRQLTSAASP</sequence>
<keyword evidence="2" id="KW-1185">Reference proteome</keyword>
<gene>
    <name evidence="1" type="ORF">P7K49_011892</name>
</gene>
<comment type="caution">
    <text evidence="1">The sequence shown here is derived from an EMBL/GenBank/DDBJ whole genome shotgun (WGS) entry which is preliminary data.</text>
</comment>
<name>A0ABQ9VRY2_SAGOE</name>
<accession>A0ABQ9VRY2</accession>
<dbReference type="Proteomes" id="UP001266305">
    <property type="component" value="Unassembled WGS sequence"/>
</dbReference>
<proteinExistence type="predicted"/>
<evidence type="ECO:0000313" key="1">
    <source>
        <dbReference type="EMBL" id="KAK2112145.1"/>
    </source>
</evidence>
<organism evidence="1 2">
    <name type="scientific">Saguinus oedipus</name>
    <name type="common">Cotton-top tamarin</name>
    <name type="synonym">Oedipomidas oedipus</name>
    <dbReference type="NCBI Taxonomy" id="9490"/>
    <lineage>
        <taxon>Eukaryota</taxon>
        <taxon>Metazoa</taxon>
        <taxon>Chordata</taxon>
        <taxon>Craniata</taxon>
        <taxon>Vertebrata</taxon>
        <taxon>Euteleostomi</taxon>
        <taxon>Mammalia</taxon>
        <taxon>Eutheria</taxon>
        <taxon>Euarchontoglires</taxon>
        <taxon>Primates</taxon>
        <taxon>Haplorrhini</taxon>
        <taxon>Platyrrhini</taxon>
        <taxon>Cebidae</taxon>
        <taxon>Callitrichinae</taxon>
        <taxon>Saguinus</taxon>
    </lineage>
</organism>
<protein>
    <submittedName>
        <fullName evidence="1">Uncharacterized protein</fullName>
    </submittedName>
</protein>